<gene>
    <name evidence="1" type="ORF">TNIN_183601</name>
</gene>
<sequence length="101" mass="11792">MESVFQKNNSLEVMQGEINGRLLVLNRSVYLPEKDNGLIQQEGCGCRKKRWRKFILGDFSECESEKNARSGIFSDQRSVAKLISFYFLSQFQSRFARLLFK</sequence>
<proteinExistence type="predicted"/>
<dbReference type="AlphaFoldDB" id="A0A8X7C8L8"/>
<accession>A0A8X7C8L8</accession>
<evidence type="ECO:0000313" key="2">
    <source>
        <dbReference type="Proteomes" id="UP000886998"/>
    </source>
</evidence>
<reference evidence="1" key="1">
    <citation type="submission" date="2020-08" db="EMBL/GenBank/DDBJ databases">
        <title>Multicomponent nature underlies the extraordinary mechanical properties of spider dragline silk.</title>
        <authorList>
            <person name="Kono N."/>
            <person name="Nakamura H."/>
            <person name="Mori M."/>
            <person name="Yoshida Y."/>
            <person name="Ohtoshi R."/>
            <person name="Malay A.D."/>
            <person name="Moran D.A.P."/>
            <person name="Tomita M."/>
            <person name="Numata K."/>
            <person name="Arakawa K."/>
        </authorList>
    </citation>
    <scope>NUCLEOTIDE SEQUENCE</scope>
</reference>
<keyword evidence="2" id="KW-1185">Reference proteome</keyword>
<dbReference type="EMBL" id="BMAV01013876">
    <property type="protein sequence ID" value="GFY61879.1"/>
    <property type="molecule type" value="Genomic_DNA"/>
</dbReference>
<name>A0A8X7C8L8_9ARAC</name>
<comment type="caution">
    <text evidence="1">The sequence shown here is derived from an EMBL/GenBank/DDBJ whole genome shotgun (WGS) entry which is preliminary data.</text>
</comment>
<evidence type="ECO:0000313" key="1">
    <source>
        <dbReference type="EMBL" id="GFY61879.1"/>
    </source>
</evidence>
<protein>
    <submittedName>
        <fullName evidence="1">Uncharacterized protein</fullName>
    </submittedName>
</protein>
<organism evidence="1 2">
    <name type="scientific">Trichonephila inaurata madagascariensis</name>
    <dbReference type="NCBI Taxonomy" id="2747483"/>
    <lineage>
        <taxon>Eukaryota</taxon>
        <taxon>Metazoa</taxon>
        <taxon>Ecdysozoa</taxon>
        <taxon>Arthropoda</taxon>
        <taxon>Chelicerata</taxon>
        <taxon>Arachnida</taxon>
        <taxon>Araneae</taxon>
        <taxon>Araneomorphae</taxon>
        <taxon>Entelegynae</taxon>
        <taxon>Araneoidea</taxon>
        <taxon>Nephilidae</taxon>
        <taxon>Trichonephila</taxon>
        <taxon>Trichonephila inaurata</taxon>
    </lineage>
</organism>
<dbReference type="Proteomes" id="UP000886998">
    <property type="component" value="Unassembled WGS sequence"/>
</dbReference>